<feature type="transmembrane region" description="Helical" evidence="1">
    <location>
        <begin position="7"/>
        <end position="25"/>
    </location>
</feature>
<dbReference type="Proteomes" id="UP000582090">
    <property type="component" value="Unassembled WGS sequence"/>
</dbReference>
<proteinExistence type="predicted"/>
<evidence type="ECO:0000256" key="1">
    <source>
        <dbReference type="SAM" id="Phobius"/>
    </source>
</evidence>
<dbReference type="RefSeq" id="WP_018901941.1">
    <property type="nucleotide sequence ID" value="NZ_JACIDW010000018.1"/>
</dbReference>
<evidence type="ECO:0000313" key="3">
    <source>
        <dbReference type="Proteomes" id="UP000582090"/>
    </source>
</evidence>
<keyword evidence="3" id="KW-1185">Reference proteome</keyword>
<keyword evidence="1" id="KW-1133">Transmembrane helix</keyword>
<keyword evidence="1" id="KW-0472">Membrane</keyword>
<dbReference type="AlphaFoldDB" id="A0A7W6CUK8"/>
<dbReference type="EMBL" id="JACIDW010000018">
    <property type="protein sequence ID" value="MBB3966494.1"/>
    <property type="molecule type" value="Genomic_DNA"/>
</dbReference>
<protein>
    <submittedName>
        <fullName evidence="2">Uncharacterized protein</fullName>
    </submittedName>
</protein>
<reference evidence="2 3" key="1">
    <citation type="submission" date="2020-08" db="EMBL/GenBank/DDBJ databases">
        <title>Genomic Encyclopedia of Type Strains, Phase IV (KMG-IV): sequencing the most valuable type-strain genomes for metagenomic binning, comparative biology and taxonomic classification.</title>
        <authorList>
            <person name="Goeker M."/>
        </authorList>
    </citation>
    <scope>NUCLEOTIDE SEQUENCE [LARGE SCALE GENOMIC DNA]</scope>
    <source>
        <strain evidence="2 3">DSM 26575</strain>
    </source>
</reference>
<organism evidence="2 3">
    <name type="scientific">Rhizobium metallidurans</name>
    <dbReference type="NCBI Taxonomy" id="1265931"/>
    <lineage>
        <taxon>Bacteria</taxon>
        <taxon>Pseudomonadati</taxon>
        <taxon>Pseudomonadota</taxon>
        <taxon>Alphaproteobacteria</taxon>
        <taxon>Hyphomicrobiales</taxon>
        <taxon>Rhizobiaceae</taxon>
        <taxon>Rhizobium/Agrobacterium group</taxon>
        <taxon>Rhizobium</taxon>
    </lineage>
</organism>
<keyword evidence="1" id="KW-0812">Transmembrane</keyword>
<sequence length="44" mass="4635">MILKATAAATIFAVYAFTMFFIAAIPDNIVQTAGTQLVDASVVK</sequence>
<comment type="caution">
    <text evidence="2">The sequence shown here is derived from an EMBL/GenBank/DDBJ whole genome shotgun (WGS) entry which is preliminary data.</text>
</comment>
<accession>A0A7W6CUK8</accession>
<name>A0A7W6CUK8_9HYPH</name>
<gene>
    <name evidence="2" type="ORF">GGQ67_004181</name>
</gene>
<evidence type="ECO:0000313" key="2">
    <source>
        <dbReference type="EMBL" id="MBB3966494.1"/>
    </source>
</evidence>